<protein>
    <submittedName>
        <fullName evidence="1">Uncharacterized protein</fullName>
    </submittedName>
</protein>
<comment type="caution">
    <text evidence="1">The sequence shown here is derived from an EMBL/GenBank/DDBJ whole genome shotgun (WGS) entry which is preliminary data.</text>
</comment>
<evidence type="ECO:0000313" key="2">
    <source>
        <dbReference type="Proteomes" id="UP000289340"/>
    </source>
</evidence>
<reference evidence="1 2" key="1">
    <citation type="submission" date="2018-09" db="EMBL/GenBank/DDBJ databases">
        <title>A high-quality reference genome of wild soybean provides a powerful tool to mine soybean genomes.</title>
        <authorList>
            <person name="Xie M."/>
            <person name="Chung C.Y.L."/>
            <person name="Li M.-W."/>
            <person name="Wong F.-L."/>
            <person name="Chan T.-F."/>
            <person name="Lam H.-M."/>
        </authorList>
    </citation>
    <scope>NUCLEOTIDE SEQUENCE [LARGE SCALE GENOMIC DNA]</scope>
    <source>
        <strain evidence="2">cv. W05</strain>
        <tissue evidence="1">Hypocotyl of etiolated seedlings</tissue>
    </source>
</reference>
<evidence type="ECO:0000313" key="1">
    <source>
        <dbReference type="EMBL" id="RZC23139.1"/>
    </source>
</evidence>
<dbReference type="AlphaFoldDB" id="A0A445LIS4"/>
<accession>A0A445LIS4</accession>
<keyword evidence="2" id="KW-1185">Reference proteome</keyword>
<name>A0A445LIS4_GLYSO</name>
<proteinExistence type="predicted"/>
<gene>
    <name evidence="1" type="ORF">D0Y65_002812</name>
</gene>
<sequence>MRNRKIKFTTIAAISFSVISSLLLLRCSLLPVANIILSSLQLQCGYGCERLNDDIRTREKTTTDHGFFFISTFVPCTQLCSTSVIGHLKVFDYHFLWIGRESSQDLRKK</sequence>
<dbReference type="EMBL" id="QZWG01000002">
    <property type="protein sequence ID" value="RZC23139.1"/>
    <property type="molecule type" value="Genomic_DNA"/>
</dbReference>
<dbReference type="Proteomes" id="UP000289340">
    <property type="component" value="Chromosome 2"/>
</dbReference>
<organism evidence="1 2">
    <name type="scientific">Glycine soja</name>
    <name type="common">Wild soybean</name>
    <dbReference type="NCBI Taxonomy" id="3848"/>
    <lineage>
        <taxon>Eukaryota</taxon>
        <taxon>Viridiplantae</taxon>
        <taxon>Streptophyta</taxon>
        <taxon>Embryophyta</taxon>
        <taxon>Tracheophyta</taxon>
        <taxon>Spermatophyta</taxon>
        <taxon>Magnoliopsida</taxon>
        <taxon>eudicotyledons</taxon>
        <taxon>Gunneridae</taxon>
        <taxon>Pentapetalae</taxon>
        <taxon>rosids</taxon>
        <taxon>fabids</taxon>
        <taxon>Fabales</taxon>
        <taxon>Fabaceae</taxon>
        <taxon>Papilionoideae</taxon>
        <taxon>50 kb inversion clade</taxon>
        <taxon>NPAAA clade</taxon>
        <taxon>indigoferoid/millettioid clade</taxon>
        <taxon>Phaseoleae</taxon>
        <taxon>Glycine</taxon>
        <taxon>Glycine subgen. Soja</taxon>
    </lineage>
</organism>